<dbReference type="Gene3D" id="3.90.180.10">
    <property type="entry name" value="Medium-chain alcohol dehydrogenases, catalytic domain"/>
    <property type="match status" value="1"/>
</dbReference>
<name>A0ABP9P1E8_9PSEU</name>
<comment type="caution">
    <text evidence="1">The sequence shown here is derived from an EMBL/GenBank/DDBJ whole genome shotgun (WGS) entry which is preliminary data.</text>
</comment>
<sequence length="112" mass="12034">MPSPRSGSARPAVRGSLRAGLRAAAPGAICTAVGYYLAAGTRVPLMHMYATDVTLRLGVSHARALLPELLEFVRRTGFPAERVTTVTADWDDAPDAYAIRTTKLVLRRDPVS</sequence>
<gene>
    <name evidence="1" type="ORF">GCM10023320_72280</name>
</gene>
<dbReference type="Proteomes" id="UP001500804">
    <property type="component" value="Unassembled WGS sequence"/>
</dbReference>
<evidence type="ECO:0000313" key="2">
    <source>
        <dbReference type="Proteomes" id="UP001500804"/>
    </source>
</evidence>
<proteinExistence type="predicted"/>
<accession>A0ABP9P1E8</accession>
<dbReference type="Gene3D" id="3.40.50.720">
    <property type="entry name" value="NAD(P)-binding Rossmann-like Domain"/>
    <property type="match status" value="1"/>
</dbReference>
<reference evidence="2" key="1">
    <citation type="journal article" date="2019" name="Int. J. Syst. Evol. Microbiol.">
        <title>The Global Catalogue of Microorganisms (GCM) 10K type strain sequencing project: providing services to taxonomists for standard genome sequencing and annotation.</title>
        <authorList>
            <consortium name="The Broad Institute Genomics Platform"/>
            <consortium name="The Broad Institute Genome Sequencing Center for Infectious Disease"/>
            <person name="Wu L."/>
            <person name="Ma J."/>
        </authorList>
    </citation>
    <scope>NUCLEOTIDE SEQUENCE [LARGE SCALE GENOMIC DNA]</scope>
    <source>
        <strain evidence="2">JCM 18302</strain>
    </source>
</reference>
<keyword evidence="2" id="KW-1185">Reference proteome</keyword>
<evidence type="ECO:0000313" key="1">
    <source>
        <dbReference type="EMBL" id="GAA5138224.1"/>
    </source>
</evidence>
<protein>
    <submittedName>
        <fullName evidence="1">Uncharacterized protein</fullName>
    </submittedName>
</protein>
<organism evidence="1 2">
    <name type="scientific">Pseudonocardia adelaidensis</name>
    <dbReference type="NCBI Taxonomy" id="648754"/>
    <lineage>
        <taxon>Bacteria</taxon>
        <taxon>Bacillati</taxon>
        <taxon>Actinomycetota</taxon>
        <taxon>Actinomycetes</taxon>
        <taxon>Pseudonocardiales</taxon>
        <taxon>Pseudonocardiaceae</taxon>
        <taxon>Pseudonocardia</taxon>
    </lineage>
</organism>
<dbReference type="EMBL" id="BAABJO010000039">
    <property type="protein sequence ID" value="GAA5138224.1"/>
    <property type="molecule type" value="Genomic_DNA"/>
</dbReference>
<dbReference type="RefSeq" id="WP_345611518.1">
    <property type="nucleotide sequence ID" value="NZ_BAABJO010000039.1"/>
</dbReference>